<organism evidence="2 3">
    <name type="scientific">Pleurodeles waltl</name>
    <name type="common">Iberian ribbed newt</name>
    <dbReference type="NCBI Taxonomy" id="8319"/>
    <lineage>
        <taxon>Eukaryota</taxon>
        <taxon>Metazoa</taxon>
        <taxon>Chordata</taxon>
        <taxon>Craniata</taxon>
        <taxon>Vertebrata</taxon>
        <taxon>Euteleostomi</taxon>
        <taxon>Amphibia</taxon>
        <taxon>Batrachia</taxon>
        <taxon>Caudata</taxon>
        <taxon>Salamandroidea</taxon>
        <taxon>Salamandridae</taxon>
        <taxon>Pleurodelinae</taxon>
        <taxon>Pleurodeles</taxon>
    </lineage>
</organism>
<reference evidence="2" key="1">
    <citation type="journal article" date="2022" name="bioRxiv">
        <title>Sequencing and chromosome-scale assembly of the giantPleurodeles waltlgenome.</title>
        <authorList>
            <person name="Brown T."/>
            <person name="Elewa A."/>
            <person name="Iarovenko S."/>
            <person name="Subramanian E."/>
            <person name="Araus A.J."/>
            <person name="Petzold A."/>
            <person name="Susuki M."/>
            <person name="Suzuki K.-i.T."/>
            <person name="Hayashi T."/>
            <person name="Toyoda A."/>
            <person name="Oliveira C."/>
            <person name="Osipova E."/>
            <person name="Leigh N.D."/>
            <person name="Simon A."/>
            <person name="Yun M.H."/>
        </authorList>
    </citation>
    <scope>NUCLEOTIDE SEQUENCE</scope>
    <source>
        <strain evidence="2">20211129_DDA</strain>
        <tissue evidence="2">Liver</tissue>
    </source>
</reference>
<evidence type="ECO:0000313" key="3">
    <source>
        <dbReference type="Proteomes" id="UP001066276"/>
    </source>
</evidence>
<feature type="compositionally biased region" description="Basic and acidic residues" evidence="1">
    <location>
        <begin position="43"/>
        <end position="61"/>
    </location>
</feature>
<keyword evidence="3" id="KW-1185">Reference proteome</keyword>
<comment type="caution">
    <text evidence="2">The sequence shown here is derived from an EMBL/GenBank/DDBJ whole genome shotgun (WGS) entry which is preliminary data.</text>
</comment>
<accession>A0AAV7QWI6</accession>
<gene>
    <name evidence="2" type="ORF">NDU88_009043</name>
</gene>
<sequence length="108" mass="11848">MTSGFPGGTKNEGQVKKSAFGTRKEDDEDDEEVEREEEEEKGDEVLVRKEERGTSNAERGEWLLPSRGEEDEEVADGDLQPAVALGGGIRKTSTLLEKHGLSRCVTTP</sequence>
<protein>
    <submittedName>
        <fullName evidence="2">Uncharacterized protein</fullName>
    </submittedName>
</protein>
<proteinExistence type="predicted"/>
<name>A0AAV7QWI6_PLEWA</name>
<evidence type="ECO:0000313" key="2">
    <source>
        <dbReference type="EMBL" id="KAJ1142730.1"/>
    </source>
</evidence>
<dbReference type="EMBL" id="JANPWB010000010">
    <property type="protein sequence ID" value="KAJ1142730.1"/>
    <property type="molecule type" value="Genomic_DNA"/>
</dbReference>
<evidence type="ECO:0000256" key="1">
    <source>
        <dbReference type="SAM" id="MobiDB-lite"/>
    </source>
</evidence>
<dbReference type="Proteomes" id="UP001066276">
    <property type="component" value="Chromosome 6"/>
</dbReference>
<dbReference type="AlphaFoldDB" id="A0AAV7QWI6"/>
<feature type="compositionally biased region" description="Acidic residues" evidence="1">
    <location>
        <begin position="26"/>
        <end position="42"/>
    </location>
</feature>
<feature type="region of interest" description="Disordered" evidence="1">
    <location>
        <begin position="1"/>
        <end position="76"/>
    </location>
</feature>